<dbReference type="InterPro" id="IPR002347">
    <property type="entry name" value="SDR_fam"/>
</dbReference>
<evidence type="ECO:0000313" key="4">
    <source>
        <dbReference type="Proteomes" id="UP000593594"/>
    </source>
</evidence>
<name>A0A7S8HCJ3_9HYPH</name>
<keyword evidence="2" id="KW-0560">Oxidoreductase</keyword>
<dbReference type="EMBL" id="CP058214">
    <property type="protein sequence ID" value="QPC43303.1"/>
    <property type="molecule type" value="Genomic_DNA"/>
</dbReference>
<reference evidence="3 4" key="1">
    <citation type="submission" date="2020-06" db="EMBL/GenBank/DDBJ databases">
        <title>Genome sequence of 2 isolates from Red Sea Mangroves.</title>
        <authorList>
            <person name="Sefrji F."/>
            <person name="Michoud G."/>
            <person name="Merlino G."/>
            <person name="Daffonchio D."/>
        </authorList>
    </citation>
    <scope>NUCLEOTIDE SEQUENCE [LARGE SCALE GENOMIC DNA]</scope>
    <source>
        <strain evidence="3 4">R1DC25</strain>
    </source>
</reference>
<protein>
    <submittedName>
        <fullName evidence="3">SDR family oxidoreductase</fullName>
    </submittedName>
</protein>
<dbReference type="InterPro" id="IPR036291">
    <property type="entry name" value="NAD(P)-bd_dom_sf"/>
</dbReference>
<keyword evidence="4" id="KW-1185">Reference proteome</keyword>
<dbReference type="KEGG" id="kmn:HW532_11730"/>
<dbReference type="Gene3D" id="3.40.50.720">
    <property type="entry name" value="NAD(P)-binding Rossmann-like Domain"/>
    <property type="match status" value="1"/>
</dbReference>
<sequence>MADPRSILVTGCSSGIGEACARGLHARGWRVFATARQPGDLRRLEEAGLEAVHLDYREPRSIAAAVDEIADRLGSVPDALFNNGAYGQPGAVEDLARDVLRAQFETNLFGWHELTCRLLPGMRARGSGRIVQCSSVLGLVAMRWRGAYNASKFALEGLTDTLRLELRGSGIHVSLIEPGPIASRFTEHALKAMRDNIDIETSPHAEAYRRHLALLEGGGTSSPFKLPPEAVLKRLVHALEAPRPKPRYYVTVPTYLMASLRRILPYRALDRVLSGASES</sequence>
<comment type="similarity">
    <text evidence="1">Belongs to the short-chain dehydrogenases/reductases (SDR) family.</text>
</comment>
<dbReference type="RefSeq" id="WP_213160664.1">
    <property type="nucleotide sequence ID" value="NZ_CP058214.1"/>
</dbReference>
<organism evidence="3 4">
    <name type="scientific">Kaustia mangrovi</name>
    <dbReference type="NCBI Taxonomy" id="2593653"/>
    <lineage>
        <taxon>Bacteria</taxon>
        <taxon>Pseudomonadati</taxon>
        <taxon>Pseudomonadota</taxon>
        <taxon>Alphaproteobacteria</taxon>
        <taxon>Hyphomicrobiales</taxon>
        <taxon>Parvibaculaceae</taxon>
        <taxon>Kaustia</taxon>
    </lineage>
</organism>
<dbReference type="PRINTS" id="PR00081">
    <property type="entry name" value="GDHRDH"/>
</dbReference>
<dbReference type="Pfam" id="PF00106">
    <property type="entry name" value="adh_short"/>
    <property type="match status" value="1"/>
</dbReference>
<proteinExistence type="inferred from homology"/>
<evidence type="ECO:0000256" key="1">
    <source>
        <dbReference type="ARBA" id="ARBA00006484"/>
    </source>
</evidence>
<dbReference type="PANTHER" id="PTHR44169">
    <property type="entry name" value="NADPH-DEPENDENT 1-ACYLDIHYDROXYACETONE PHOSPHATE REDUCTASE"/>
    <property type="match status" value="1"/>
</dbReference>
<dbReference type="Proteomes" id="UP000593594">
    <property type="component" value="Chromosome"/>
</dbReference>
<dbReference type="AlphaFoldDB" id="A0A7S8HCJ3"/>
<dbReference type="InterPro" id="IPR020904">
    <property type="entry name" value="Sc_DH/Rdtase_CS"/>
</dbReference>
<dbReference type="NCBIfam" id="NF004649">
    <property type="entry name" value="PRK05993.1"/>
    <property type="match status" value="1"/>
</dbReference>
<dbReference type="GO" id="GO:0016491">
    <property type="term" value="F:oxidoreductase activity"/>
    <property type="evidence" value="ECO:0007669"/>
    <property type="project" value="UniProtKB-KW"/>
</dbReference>
<dbReference type="PROSITE" id="PS00061">
    <property type="entry name" value="ADH_SHORT"/>
    <property type="match status" value="1"/>
</dbReference>
<dbReference type="CDD" id="cd05374">
    <property type="entry name" value="17beta-HSD-like_SDR_c"/>
    <property type="match status" value="1"/>
</dbReference>
<gene>
    <name evidence="3" type="ORF">HW532_11730</name>
</gene>
<evidence type="ECO:0000313" key="3">
    <source>
        <dbReference type="EMBL" id="QPC43303.1"/>
    </source>
</evidence>
<dbReference type="PANTHER" id="PTHR44169:SF6">
    <property type="entry name" value="NADPH-DEPENDENT 1-ACYLDIHYDROXYACETONE PHOSPHATE REDUCTASE"/>
    <property type="match status" value="1"/>
</dbReference>
<evidence type="ECO:0000256" key="2">
    <source>
        <dbReference type="ARBA" id="ARBA00023002"/>
    </source>
</evidence>
<accession>A0A7S8HCJ3</accession>
<dbReference type="SUPFAM" id="SSF51735">
    <property type="entry name" value="NAD(P)-binding Rossmann-fold domains"/>
    <property type="match status" value="1"/>
</dbReference>